<evidence type="ECO:0000313" key="7">
    <source>
        <dbReference type="EMBL" id="RGP38165.1"/>
    </source>
</evidence>
<dbReference type="InterPro" id="IPR036291">
    <property type="entry name" value="NAD(P)-bd_dom_sf"/>
</dbReference>
<keyword evidence="8" id="KW-1185">Reference proteome</keyword>
<dbReference type="PANTHER" id="PTHR43725">
    <property type="entry name" value="UDP-GLUCOSE 4-EPIMERASE"/>
    <property type="match status" value="1"/>
</dbReference>
<dbReference type="Pfam" id="PF01370">
    <property type="entry name" value="Epimerase"/>
    <property type="match status" value="1"/>
</dbReference>
<dbReference type="Proteomes" id="UP000284547">
    <property type="component" value="Unassembled WGS sequence"/>
</dbReference>
<dbReference type="PANTHER" id="PTHR43725:SF53">
    <property type="entry name" value="UDP-ARABINOSE 4-EPIMERASE 1"/>
    <property type="match status" value="1"/>
</dbReference>
<dbReference type="OrthoDB" id="9801785at2"/>
<organism evidence="7 8">
    <name type="scientific">Pseudotabrizicola alkalilacus</name>
    <dbReference type="NCBI Taxonomy" id="2305252"/>
    <lineage>
        <taxon>Bacteria</taxon>
        <taxon>Pseudomonadati</taxon>
        <taxon>Pseudomonadota</taxon>
        <taxon>Alphaproteobacteria</taxon>
        <taxon>Rhodobacterales</taxon>
        <taxon>Paracoccaceae</taxon>
        <taxon>Pseudotabrizicola</taxon>
    </lineage>
</organism>
<feature type="domain" description="NAD-dependent epimerase/dehydratase" evidence="6">
    <location>
        <begin position="3"/>
        <end position="224"/>
    </location>
</feature>
<proteinExistence type="inferred from homology"/>
<evidence type="ECO:0000313" key="8">
    <source>
        <dbReference type="Proteomes" id="UP000284547"/>
    </source>
</evidence>
<reference evidence="7 8" key="1">
    <citation type="submission" date="2018-08" db="EMBL/GenBank/DDBJ databases">
        <title>Flavobacterium tibetense sp. nov., isolated from a wetland YonghuCo on Tibetan Plateau.</title>
        <authorList>
            <person name="Phurbu D."/>
            <person name="Lu H."/>
            <person name="Xing P."/>
        </authorList>
    </citation>
    <scope>NUCLEOTIDE SEQUENCE [LARGE SCALE GENOMIC DNA]</scope>
    <source>
        <strain evidence="7 8">DJC</strain>
    </source>
</reference>
<evidence type="ECO:0000256" key="4">
    <source>
        <dbReference type="ARBA" id="ARBA00031367"/>
    </source>
</evidence>
<comment type="pathway">
    <text evidence="1">Carbohydrate metabolism; galactose metabolism.</text>
</comment>
<comment type="similarity">
    <text evidence="2">Belongs to the NAD(P)-dependent epimerase/dehydratase family.</text>
</comment>
<name>A0A411Z528_9RHOB</name>
<dbReference type="InterPro" id="IPR001509">
    <property type="entry name" value="Epimerase_deHydtase"/>
</dbReference>
<protein>
    <recommendedName>
        <fullName evidence="3">UDP-glucose 4-epimerase</fullName>
    </recommendedName>
    <alternativeName>
        <fullName evidence="5">Galactowaldenase</fullName>
    </alternativeName>
    <alternativeName>
        <fullName evidence="4">UDP-galactose 4-epimerase</fullName>
    </alternativeName>
</protein>
<evidence type="ECO:0000256" key="2">
    <source>
        <dbReference type="ARBA" id="ARBA00007637"/>
    </source>
</evidence>
<evidence type="ECO:0000256" key="1">
    <source>
        <dbReference type="ARBA" id="ARBA00004947"/>
    </source>
</evidence>
<sequence>MRALVFGGCGFIGSHVVDALLAAGHSVTVFDKAMERYRAPLPGVEYMTGDFADKMAWAEALSGKDVVFHLISTTFPGTANLDPKADVTGNLIGTLNLIEVMNTLGIRRLVYMSSGGTVYGPAPGHPIPEDYPLNPINSYGIVKVAIEQYLAMYRISHGLQPVVIRAANPFGPRQGHTGVQGVVATFMRRLQTGQPIEIWGDGKVVRDYLHVADLAQLCLAAAESDLCGAVNAGSGQGRSLLDLIEALAHVTGQEIAPVFKPGRTIDVPYSVLDITKAQTVLGWQPATEFRDGLRSSWDWMQTAKA</sequence>
<evidence type="ECO:0000256" key="5">
    <source>
        <dbReference type="ARBA" id="ARBA00033067"/>
    </source>
</evidence>
<gene>
    <name evidence="7" type="ORF">D1012_04845</name>
</gene>
<dbReference type="AlphaFoldDB" id="A0A411Z528"/>
<dbReference type="Gene3D" id="3.40.50.720">
    <property type="entry name" value="NAD(P)-binding Rossmann-like Domain"/>
    <property type="match status" value="1"/>
</dbReference>
<dbReference type="SUPFAM" id="SSF51735">
    <property type="entry name" value="NAD(P)-binding Rossmann-fold domains"/>
    <property type="match status" value="1"/>
</dbReference>
<comment type="caution">
    <text evidence="7">The sequence shown here is derived from an EMBL/GenBank/DDBJ whole genome shotgun (WGS) entry which is preliminary data.</text>
</comment>
<evidence type="ECO:0000256" key="3">
    <source>
        <dbReference type="ARBA" id="ARBA00018569"/>
    </source>
</evidence>
<dbReference type="EMBL" id="QWEY01000002">
    <property type="protein sequence ID" value="RGP38165.1"/>
    <property type="molecule type" value="Genomic_DNA"/>
</dbReference>
<dbReference type="RefSeq" id="WP_118150217.1">
    <property type="nucleotide sequence ID" value="NZ_QWEY01000002.1"/>
</dbReference>
<evidence type="ECO:0000259" key="6">
    <source>
        <dbReference type="Pfam" id="PF01370"/>
    </source>
</evidence>
<accession>A0A411Z528</accession>